<name>A0AA90UUC0_9BACT</name>
<evidence type="ECO:0000313" key="2">
    <source>
        <dbReference type="Proteomes" id="UP000423156"/>
    </source>
</evidence>
<dbReference type="EMBL" id="VZBZ01000153">
    <property type="protein sequence ID" value="MQN78723.1"/>
    <property type="molecule type" value="Genomic_DNA"/>
</dbReference>
<protein>
    <submittedName>
        <fullName evidence="1">Uncharacterized protein</fullName>
    </submittedName>
</protein>
<dbReference type="RefSeq" id="WP_153093469.1">
    <property type="nucleotide sequence ID" value="NZ_VZBZ01000153.1"/>
</dbReference>
<evidence type="ECO:0000313" key="1">
    <source>
        <dbReference type="EMBL" id="MQN78723.1"/>
    </source>
</evidence>
<sequence>MKISDLVKSLEKIKAKHGDLPIAFEVSDDDCCPIDKIHVTTIYDDDSTISEAGFCEVRNLGDGEKYLNISDMLGG</sequence>
<accession>A0AA90UUC0</accession>
<comment type="caution">
    <text evidence="1">The sequence shown here is derived from an EMBL/GenBank/DDBJ whole genome shotgun (WGS) entry which is preliminary data.</text>
</comment>
<dbReference type="AlphaFoldDB" id="A0AA90UUC0"/>
<dbReference type="Proteomes" id="UP000423156">
    <property type="component" value="Unassembled WGS sequence"/>
</dbReference>
<proteinExistence type="predicted"/>
<organism evidence="1 2">
    <name type="scientific">Segatella copri</name>
    <dbReference type="NCBI Taxonomy" id="165179"/>
    <lineage>
        <taxon>Bacteria</taxon>
        <taxon>Pseudomonadati</taxon>
        <taxon>Bacteroidota</taxon>
        <taxon>Bacteroidia</taxon>
        <taxon>Bacteroidales</taxon>
        <taxon>Prevotellaceae</taxon>
        <taxon>Segatella</taxon>
    </lineage>
</organism>
<reference evidence="2" key="1">
    <citation type="submission" date="2019-09" db="EMBL/GenBank/DDBJ databases">
        <title>Distinct polysaccharide growth profiles of human intestinal Prevotella copri isolates.</title>
        <authorList>
            <person name="Fehlner-Peach H."/>
            <person name="Magnabosco C."/>
            <person name="Raghavan V."/>
            <person name="Scher J.U."/>
            <person name="Tett A."/>
            <person name="Cox L.M."/>
            <person name="Gottsegen C."/>
            <person name="Watters A."/>
            <person name="Wiltshire- Gordon J.D."/>
            <person name="Segata N."/>
            <person name="Bonneau R."/>
            <person name="Littman D.R."/>
        </authorList>
    </citation>
    <scope>NUCLEOTIDE SEQUENCE [LARGE SCALE GENOMIC DNA]</scope>
    <source>
        <strain evidence="2">BU41712</strain>
    </source>
</reference>
<gene>
    <name evidence="1" type="ORF">F7D71_12840</name>
</gene>